<organism evidence="4">
    <name type="scientific">Eiseniibacteriota bacterium</name>
    <dbReference type="NCBI Taxonomy" id="2212470"/>
    <lineage>
        <taxon>Bacteria</taxon>
        <taxon>Candidatus Eiseniibacteriota</taxon>
    </lineage>
</organism>
<evidence type="ECO:0000313" key="4">
    <source>
        <dbReference type="EMBL" id="HER43929.1"/>
    </source>
</evidence>
<protein>
    <submittedName>
        <fullName evidence="4">Excinuclease ABC subunit C</fullName>
    </submittedName>
</protein>
<dbReference type="GO" id="GO:0009380">
    <property type="term" value="C:excinuclease repair complex"/>
    <property type="evidence" value="ECO:0007669"/>
    <property type="project" value="TreeGrafter"/>
</dbReference>
<feature type="non-terminal residue" evidence="4">
    <location>
        <position position="1"/>
    </location>
</feature>
<dbReference type="GO" id="GO:0009381">
    <property type="term" value="F:excinuclease ABC activity"/>
    <property type="evidence" value="ECO:0007669"/>
    <property type="project" value="InterPro"/>
</dbReference>
<dbReference type="InterPro" id="IPR010994">
    <property type="entry name" value="RuvA_2-like"/>
</dbReference>
<dbReference type="AlphaFoldDB" id="A0A7V2AVB7"/>
<dbReference type="InterPro" id="IPR041663">
    <property type="entry name" value="DisA/LigA_HHH"/>
</dbReference>
<dbReference type="SUPFAM" id="SSF47781">
    <property type="entry name" value="RuvA domain 2-like"/>
    <property type="match status" value="1"/>
</dbReference>
<dbReference type="Pfam" id="PF12826">
    <property type="entry name" value="HHH_2"/>
    <property type="match status" value="1"/>
</dbReference>
<reference evidence="4" key="1">
    <citation type="journal article" date="2020" name="mSystems">
        <title>Genome- and Community-Level Interaction Insights into Carbon Utilization and Element Cycling Functions of Hydrothermarchaeota in Hydrothermal Sediment.</title>
        <authorList>
            <person name="Zhou Z."/>
            <person name="Liu Y."/>
            <person name="Xu W."/>
            <person name="Pan J."/>
            <person name="Luo Z.H."/>
            <person name="Li M."/>
        </authorList>
    </citation>
    <scope>NUCLEOTIDE SEQUENCE [LARGE SCALE GENOMIC DNA]</scope>
    <source>
        <strain evidence="4">SpSt-1233</strain>
    </source>
</reference>
<dbReference type="PANTHER" id="PTHR30562:SF1">
    <property type="entry name" value="UVRABC SYSTEM PROTEIN C"/>
    <property type="match status" value="1"/>
</dbReference>
<comment type="caution">
    <text evidence="4">The sequence shown here is derived from an EMBL/GenBank/DDBJ whole genome shotgun (WGS) entry which is preliminary data.</text>
</comment>
<keyword evidence="2" id="KW-0234">DNA repair</keyword>
<feature type="domain" description="UvrC family homology region profile" evidence="3">
    <location>
        <begin position="3"/>
        <end position="74"/>
    </location>
</feature>
<keyword evidence="1" id="KW-0227">DNA damage</keyword>
<dbReference type="PANTHER" id="PTHR30562">
    <property type="entry name" value="UVRC/OXIDOREDUCTASE"/>
    <property type="match status" value="1"/>
</dbReference>
<dbReference type="GO" id="GO:0006281">
    <property type="term" value="P:DNA repair"/>
    <property type="evidence" value="ECO:0007669"/>
    <property type="project" value="UniProtKB-KW"/>
</dbReference>
<evidence type="ECO:0000256" key="1">
    <source>
        <dbReference type="ARBA" id="ARBA00022763"/>
    </source>
</evidence>
<dbReference type="Gene3D" id="3.30.420.340">
    <property type="entry name" value="UvrC, RNAse H endonuclease domain"/>
    <property type="match status" value="1"/>
</dbReference>
<sequence length="198" mass="22088">AAVGSMVTFKNAEPLKSGYRHFRIRDVKGVDDFAMLAEVIKRRARHIREGRDRAPDLVMVDGGRGQVSTARKALDESEAASIPVIGLAKRDEEIYVEGVPLPVKLPRNSNALKLLQRMRDEAHRFAIEYHRSLRSKGLEQSELDDIHGVGQTRKFLLLHEFGSIRGLKRATKEEIASVAGIGGSIAARIYEHFHGKGR</sequence>
<gene>
    <name evidence="4" type="ORF">ENO08_05670</name>
</gene>
<proteinExistence type="predicted"/>
<dbReference type="Gene3D" id="1.10.150.20">
    <property type="entry name" value="5' to 3' exonuclease, C-terminal subdomain"/>
    <property type="match status" value="1"/>
</dbReference>
<accession>A0A7V2AVB7</accession>
<dbReference type="InterPro" id="IPR038476">
    <property type="entry name" value="UvrC_RNase_H_dom_sf"/>
</dbReference>
<dbReference type="InterPro" id="IPR001162">
    <property type="entry name" value="UvrC_RNase_H_dom"/>
</dbReference>
<evidence type="ECO:0000259" key="3">
    <source>
        <dbReference type="PROSITE" id="PS50165"/>
    </source>
</evidence>
<name>A0A7V2AVB7_UNCEI</name>
<dbReference type="InterPro" id="IPR050066">
    <property type="entry name" value="UvrABC_protein_C"/>
</dbReference>
<dbReference type="Proteomes" id="UP000886069">
    <property type="component" value="Unassembled WGS sequence"/>
</dbReference>
<dbReference type="Pfam" id="PF08459">
    <property type="entry name" value="UvrC_RNaseH_dom"/>
    <property type="match status" value="1"/>
</dbReference>
<dbReference type="PROSITE" id="PS50165">
    <property type="entry name" value="UVRC"/>
    <property type="match status" value="1"/>
</dbReference>
<dbReference type="EMBL" id="DSEC01000400">
    <property type="protein sequence ID" value="HER43929.1"/>
    <property type="molecule type" value="Genomic_DNA"/>
</dbReference>
<evidence type="ECO:0000256" key="2">
    <source>
        <dbReference type="ARBA" id="ARBA00023204"/>
    </source>
</evidence>